<reference evidence="15 16" key="1">
    <citation type="submission" date="2015-11" db="EMBL/GenBank/DDBJ databases">
        <title>The genome of Candidatus Endoriftia persephone in Ridgeia piscesae and population structure of the North Eastern Pacific vestimentiferan symbionts.</title>
        <authorList>
            <person name="Perez M."/>
            <person name="Juniper K.S."/>
        </authorList>
    </citation>
    <scope>NUCLEOTIDE SEQUENCE [LARGE SCALE GENOMIC DNA]</scope>
    <source>
        <strain evidence="14">Ind10</strain>
        <strain evidence="13">Ind11</strain>
    </source>
</reference>
<dbReference type="RefSeq" id="WP_082626736.1">
    <property type="nucleotide sequence ID" value="NZ_KQ556879.1"/>
</dbReference>
<evidence type="ECO:0000259" key="11">
    <source>
        <dbReference type="Pfam" id="PF05134"/>
    </source>
</evidence>
<dbReference type="STRING" id="54398.Ga0074115_12425"/>
<accession>A0A0T5Z4C9</accession>
<evidence type="ECO:0000256" key="9">
    <source>
        <dbReference type="ARBA" id="ARBA00023136"/>
    </source>
</evidence>
<evidence type="ECO:0000313" key="16">
    <source>
        <dbReference type="Proteomes" id="UP000051634"/>
    </source>
</evidence>
<protein>
    <recommendedName>
        <fullName evidence="10">Type II secretion system protein L</fullName>
        <shortName evidence="10">T2SS protein L</shortName>
    </recommendedName>
</protein>
<evidence type="ECO:0000256" key="3">
    <source>
        <dbReference type="ARBA" id="ARBA00022448"/>
    </source>
</evidence>
<evidence type="ECO:0000256" key="1">
    <source>
        <dbReference type="ARBA" id="ARBA00004377"/>
    </source>
</evidence>
<dbReference type="AlphaFoldDB" id="A0A0T5Z4C9"/>
<keyword evidence="4" id="KW-1003">Cell membrane</keyword>
<dbReference type="CDD" id="cd24017">
    <property type="entry name" value="ASKHA_T2SSL_N"/>
    <property type="match status" value="1"/>
</dbReference>
<dbReference type="GO" id="GO:0015627">
    <property type="term" value="C:type II protein secretion system complex"/>
    <property type="evidence" value="ECO:0007669"/>
    <property type="project" value="InterPro"/>
</dbReference>
<dbReference type="Gene3D" id="3.30.420.380">
    <property type="match status" value="1"/>
</dbReference>
<comment type="similarity">
    <text evidence="2 10">Belongs to the GSP L family.</text>
</comment>
<dbReference type="InterPro" id="IPR007812">
    <property type="entry name" value="T2SS_protein-GspL"/>
</dbReference>
<dbReference type="InterPro" id="IPR024230">
    <property type="entry name" value="GspL_cyto_dom"/>
</dbReference>
<sequence length="413" mass="45541">MAETLVIHLHGQEELQASWRPLYTGEEQPQGPAGNGSLAEAAVQAKGRQVIVFVPSAEITLAQMDAPTSNRQRLLQAVPYAIENALIEDVATLHFAIDTRADGKQIKVAVVAQRQMDYWLESLEAAGIEPSYLYPDFLGLPHTPGSWTVYLGDDQVLVRTGLNTGFGADPINFAELLRLSLEEHQDAAPEQIEFIQPPNLSSAPYYDLALSKLDYPATTTAFDGNLIELMAKGLDSRSLLNLLQGEYRHVDAGVQLLKPWISAAVLLMVFLTLQVALSVLDFIKIDQENSQLSQQISQLFHSTFPETKRLVDAKAQTEQKLKELHTTQSTNQADFFSLFIAPASAIKESHGSKLRGISYRDGQLDIQLSTREIQAIEALKKRLENEGLTVEIRSANAKGNEVTSHLRITRGGS</sequence>
<evidence type="ECO:0000259" key="12">
    <source>
        <dbReference type="Pfam" id="PF12693"/>
    </source>
</evidence>
<evidence type="ECO:0000256" key="6">
    <source>
        <dbReference type="ARBA" id="ARBA00022692"/>
    </source>
</evidence>
<evidence type="ECO:0000313" key="15">
    <source>
        <dbReference type="Proteomes" id="UP000051276"/>
    </source>
</evidence>
<keyword evidence="3 10" id="KW-0813">Transport</keyword>
<dbReference type="EMBL" id="LMXI01000478">
    <property type="protein sequence ID" value="KRT57756.1"/>
    <property type="molecule type" value="Genomic_DNA"/>
</dbReference>
<comment type="function">
    <text evidence="10">Inner membrane component of the type II secretion system required for the energy-dependent secretion of extracellular factors such as proteases and toxins from the periplasm.</text>
</comment>
<keyword evidence="5" id="KW-0997">Cell inner membrane</keyword>
<keyword evidence="9" id="KW-0472">Membrane</keyword>
<proteinExistence type="inferred from homology"/>
<gene>
    <name evidence="13" type="ORF">Ga0074115_12425</name>
    <name evidence="14" type="ORF">Ga0076813_12164</name>
</gene>
<dbReference type="GO" id="GO:0005886">
    <property type="term" value="C:plasma membrane"/>
    <property type="evidence" value="ECO:0007669"/>
    <property type="project" value="UniProtKB-SubCell"/>
</dbReference>
<dbReference type="Gene3D" id="3.30.1360.100">
    <property type="entry name" value="General secretion pathway protein M, EpsM"/>
    <property type="match status" value="1"/>
</dbReference>
<dbReference type="GO" id="GO:0015628">
    <property type="term" value="P:protein secretion by the type II secretion system"/>
    <property type="evidence" value="ECO:0007669"/>
    <property type="project" value="InterPro"/>
</dbReference>
<feature type="domain" description="GspL periplasmic" evidence="12">
    <location>
        <begin position="258"/>
        <end position="409"/>
    </location>
</feature>
<dbReference type="Proteomes" id="UP000051276">
    <property type="component" value="Unassembled WGS sequence"/>
</dbReference>
<name>A0A0T5Z4C9_9GAMM</name>
<keyword evidence="16" id="KW-1185">Reference proteome</keyword>
<evidence type="ECO:0000256" key="4">
    <source>
        <dbReference type="ARBA" id="ARBA00022475"/>
    </source>
</evidence>
<comment type="subcellular location">
    <subcellularLocation>
        <location evidence="1">Cell inner membrane</location>
        <topology evidence="1">Single-pass membrane protein</topology>
    </subcellularLocation>
</comment>
<keyword evidence="8" id="KW-1133">Transmembrane helix</keyword>
<dbReference type="PIRSF" id="PIRSF015761">
    <property type="entry name" value="Protein_L"/>
    <property type="match status" value="1"/>
</dbReference>
<dbReference type="OrthoDB" id="7011844at2"/>
<evidence type="ECO:0000313" key="13">
    <source>
        <dbReference type="EMBL" id="KRT55778.1"/>
    </source>
</evidence>
<feature type="domain" description="GspL cytoplasmic actin-ATPase-like" evidence="11">
    <location>
        <begin position="34"/>
        <end position="192"/>
    </location>
</feature>
<dbReference type="Proteomes" id="UP000051634">
    <property type="component" value="Unassembled WGS sequence"/>
</dbReference>
<dbReference type="GO" id="GO:0009276">
    <property type="term" value="C:Gram-negative-bacterium-type cell wall"/>
    <property type="evidence" value="ECO:0007669"/>
    <property type="project" value="InterPro"/>
</dbReference>
<evidence type="ECO:0000256" key="10">
    <source>
        <dbReference type="PIRNR" id="PIRNR015761"/>
    </source>
</evidence>
<evidence type="ECO:0000256" key="5">
    <source>
        <dbReference type="ARBA" id="ARBA00022519"/>
    </source>
</evidence>
<dbReference type="EMBL" id="LDXT01000073">
    <property type="protein sequence ID" value="KRT55778.1"/>
    <property type="molecule type" value="Genomic_DNA"/>
</dbReference>
<dbReference type="NCBIfam" id="TIGR01709">
    <property type="entry name" value="typeII_sec_gspL"/>
    <property type="match status" value="1"/>
</dbReference>
<dbReference type="InterPro" id="IPR025691">
    <property type="entry name" value="GspL_pp_dom"/>
</dbReference>
<keyword evidence="6" id="KW-0812">Transmembrane</keyword>
<dbReference type="Pfam" id="PF12693">
    <property type="entry name" value="GspL_C"/>
    <property type="match status" value="1"/>
</dbReference>
<organism evidence="14 15">
    <name type="scientific">endosymbiont of Ridgeia piscesae</name>
    <dbReference type="NCBI Taxonomy" id="54398"/>
    <lineage>
        <taxon>Bacteria</taxon>
        <taxon>Pseudomonadati</taxon>
        <taxon>Pseudomonadota</taxon>
        <taxon>Gammaproteobacteria</taxon>
        <taxon>sulfur-oxidizing symbionts</taxon>
    </lineage>
</organism>
<evidence type="ECO:0000256" key="8">
    <source>
        <dbReference type="ARBA" id="ARBA00022989"/>
    </source>
</evidence>
<dbReference type="SUPFAM" id="SSF53067">
    <property type="entry name" value="Actin-like ATPase domain"/>
    <property type="match status" value="1"/>
</dbReference>
<evidence type="ECO:0000256" key="2">
    <source>
        <dbReference type="ARBA" id="ARBA00005318"/>
    </source>
</evidence>
<keyword evidence="7 10" id="KW-0653">Protein transport</keyword>
<dbReference type="Pfam" id="PF05134">
    <property type="entry name" value="T2SSL"/>
    <property type="match status" value="1"/>
</dbReference>
<comment type="caution">
    <text evidence="14">The sequence shown here is derived from an EMBL/GenBank/DDBJ whole genome shotgun (WGS) entry which is preliminary data.</text>
</comment>
<evidence type="ECO:0000313" key="14">
    <source>
        <dbReference type="EMBL" id="KRT57756.1"/>
    </source>
</evidence>
<evidence type="ECO:0000256" key="7">
    <source>
        <dbReference type="ARBA" id="ARBA00022927"/>
    </source>
</evidence>
<dbReference type="InterPro" id="IPR043129">
    <property type="entry name" value="ATPase_NBD"/>
</dbReference>